<evidence type="ECO:0000256" key="1">
    <source>
        <dbReference type="SAM" id="Phobius"/>
    </source>
</evidence>
<accession>A0A1T4YBB3</accession>
<keyword evidence="1" id="KW-1133">Transmembrane helix</keyword>
<evidence type="ECO:0000313" key="3">
    <source>
        <dbReference type="Proteomes" id="UP000190774"/>
    </source>
</evidence>
<keyword evidence="3" id="KW-1185">Reference proteome</keyword>
<keyword evidence="1" id="KW-0812">Transmembrane</keyword>
<feature type="transmembrane region" description="Helical" evidence="1">
    <location>
        <begin position="72"/>
        <end position="94"/>
    </location>
</feature>
<gene>
    <name evidence="2" type="ORF">SAMN02745166_02798</name>
</gene>
<dbReference type="EMBL" id="FUYE01000008">
    <property type="protein sequence ID" value="SKA98555.1"/>
    <property type="molecule type" value="Genomic_DNA"/>
</dbReference>
<dbReference type="AlphaFoldDB" id="A0A1T4YBB3"/>
<feature type="transmembrane region" description="Helical" evidence="1">
    <location>
        <begin position="21"/>
        <end position="45"/>
    </location>
</feature>
<organism evidence="2 3">
    <name type="scientific">Prosthecobacter debontii</name>
    <dbReference type="NCBI Taxonomy" id="48467"/>
    <lineage>
        <taxon>Bacteria</taxon>
        <taxon>Pseudomonadati</taxon>
        <taxon>Verrucomicrobiota</taxon>
        <taxon>Verrucomicrobiia</taxon>
        <taxon>Verrucomicrobiales</taxon>
        <taxon>Verrucomicrobiaceae</taxon>
        <taxon>Prosthecobacter</taxon>
    </lineage>
</organism>
<dbReference type="STRING" id="48467.SAMN02745166_02798"/>
<keyword evidence="1" id="KW-0472">Membrane</keyword>
<protein>
    <submittedName>
        <fullName evidence="2">Uncharacterized protein</fullName>
    </submittedName>
</protein>
<proteinExistence type="predicted"/>
<name>A0A1T4YBB3_9BACT</name>
<sequence>MGIFTKSKVTVNTSFTAKRRWSHLIIAIVHFGFAALFGFCFYGRFWAWREEIAQVETSFLTPDGSNVNSGGMVWALPSLVFACLGVIRIARYALLTNRISKAKQED</sequence>
<reference evidence="3" key="1">
    <citation type="submission" date="2017-02" db="EMBL/GenBank/DDBJ databases">
        <authorList>
            <person name="Varghese N."/>
            <person name="Submissions S."/>
        </authorList>
    </citation>
    <scope>NUCLEOTIDE SEQUENCE [LARGE SCALE GENOMIC DNA]</scope>
    <source>
        <strain evidence="3">ATCC 700200</strain>
    </source>
</reference>
<dbReference type="Proteomes" id="UP000190774">
    <property type="component" value="Unassembled WGS sequence"/>
</dbReference>
<evidence type="ECO:0000313" key="2">
    <source>
        <dbReference type="EMBL" id="SKA98555.1"/>
    </source>
</evidence>